<reference evidence="3" key="1">
    <citation type="journal article" date="2013" name="Nat. Genet.">
        <title>The draft genomes of soft-shell turtle and green sea turtle yield insights into the development and evolution of the turtle-specific body plan.</title>
        <authorList>
            <person name="Wang Z."/>
            <person name="Pascual-Anaya J."/>
            <person name="Zadissa A."/>
            <person name="Li W."/>
            <person name="Niimura Y."/>
            <person name="Huang Z."/>
            <person name="Li C."/>
            <person name="White S."/>
            <person name="Xiong Z."/>
            <person name="Fang D."/>
            <person name="Wang B."/>
            <person name="Ming Y."/>
            <person name="Chen Y."/>
            <person name="Zheng Y."/>
            <person name="Kuraku S."/>
            <person name="Pignatelli M."/>
            <person name="Herrero J."/>
            <person name="Beal K."/>
            <person name="Nozawa M."/>
            <person name="Li Q."/>
            <person name="Wang J."/>
            <person name="Zhang H."/>
            <person name="Yu L."/>
            <person name="Shigenobu S."/>
            <person name="Wang J."/>
            <person name="Liu J."/>
            <person name="Flicek P."/>
            <person name="Searle S."/>
            <person name="Wang J."/>
            <person name="Kuratani S."/>
            <person name="Yin Y."/>
            <person name="Aken B."/>
            <person name="Zhang G."/>
            <person name="Irie N."/>
        </authorList>
    </citation>
    <scope>NUCLEOTIDE SEQUENCE [LARGE SCALE GENOMIC DNA]</scope>
</reference>
<evidence type="ECO:0000313" key="3">
    <source>
        <dbReference type="Proteomes" id="UP000031443"/>
    </source>
</evidence>
<organism evidence="2 3">
    <name type="scientific">Chelonia mydas</name>
    <name type="common">Green sea-turtle</name>
    <name type="synonym">Chelonia agassizi</name>
    <dbReference type="NCBI Taxonomy" id="8469"/>
    <lineage>
        <taxon>Eukaryota</taxon>
        <taxon>Metazoa</taxon>
        <taxon>Chordata</taxon>
        <taxon>Craniata</taxon>
        <taxon>Vertebrata</taxon>
        <taxon>Euteleostomi</taxon>
        <taxon>Archelosauria</taxon>
        <taxon>Testudinata</taxon>
        <taxon>Testudines</taxon>
        <taxon>Cryptodira</taxon>
        <taxon>Durocryptodira</taxon>
        <taxon>Americhelydia</taxon>
        <taxon>Chelonioidea</taxon>
        <taxon>Cheloniidae</taxon>
        <taxon>Chelonia</taxon>
    </lineage>
</organism>
<evidence type="ECO:0000313" key="2">
    <source>
        <dbReference type="EMBL" id="EMP25228.1"/>
    </source>
</evidence>
<dbReference type="AlphaFoldDB" id="M7AZK2"/>
<proteinExistence type="predicted"/>
<dbReference type="Proteomes" id="UP000031443">
    <property type="component" value="Unassembled WGS sequence"/>
</dbReference>
<protein>
    <submittedName>
        <fullName evidence="2">Uncharacterized protein</fullName>
    </submittedName>
</protein>
<accession>M7AZK2</accession>
<evidence type="ECO:0000256" key="1">
    <source>
        <dbReference type="SAM" id="MobiDB-lite"/>
    </source>
</evidence>
<dbReference type="EMBL" id="KB593103">
    <property type="protein sequence ID" value="EMP25228.1"/>
    <property type="molecule type" value="Genomic_DNA"/>
</dbReference>
<keyword evidence="3" id="KW-1185">Reference proteome</keyword>
<feature type="region of interest" description="Disordered" evidence="1">
    <location>
        <begin position="1"/>
        <end position="28"/>
    </location>
</feature>
<gene>
    <name evidence="2" type="ORF">UY3_17704</name>
</gene>
<sequence length="49" mass="5099">MAAAPPVRAPESWGLRGDSGTKEDMGFVPPFSSHFKSQVLVGIPLGGSE</sequence>
<name>M7AZK2_CHEMY</name>